<evidence type="ECO:0000259" key="1">
    <source>
        <dbReference type="Pfam" id="PF13545"/>
    </source>
</evidence>
<keyword evidence="3" id="KW-1185">Reference proteome</keyword>
<dbReference type="SUPFAM" id="SSF46785">
    <property type="entry name" value="Winged helix' DNA-binding domain"/>
    <property type="match status" value="1"/>
</dbReference>
<dbReference type="AlphaFoldDB" id="A0A1T4KHW6"/>
<evidence type="ECO:0000313" key="3">
    <source>
        <dbReference type="Proteomes" id="UP000196365"/>
    </source>
</evidence>
<gene>
    <name evidence="2" type="ORF">SAMN02745973_00530</name>
</gene>
<dbReference type="Pfam" id="PF13545">
    <property type="entry name" value="HTH_Crp_2"/>
    <property type="match status" value="1"/>
</dbReference>
<dbReference type="Gene3D" id="1.10.10.10">
    <property type="entry name" value="Winged helix-like DNA-binding domain superfamily/Winged helix DNA-binding domain"/>
    <property type="match status" value="1"/>
</dbReference>
<dbReference type="EMBL" id="FUWV01000002">
    <property type="protein sequence ID" value="SJZ41937.1"/>
    <property type="molecule type" value="Genomic_DNA"/>
</dbReference>
<dbReference type="InterPro" id="IPR012318">
    <property type="entry name" value="HTH_CRP"/>
</dbReference>
<accession>A0A1T4KHW6</accession>
<dbReference type="Proteomes" id="UP000196365">
    <property type="component" value="Unassembled WGS sequence"/>
</dbReference>
<feature type="domain" description="HTH crp-type" evidence="1">
    <location>
        <begin position="9"/>
        <end position="59"/>
    </location>
</feature>
<sequence>MTCQKEIYINRNLSIIYLSDMLDLKRETVSRYIKILIKKDLIIMEKGKIINIDRQKFAKYFKSL</sequence>
<reference evidence="2 3" key="1">
    <citation type="submission" date="2017-02" db="EMBL/GenBank/DDBJ databases">
        <authorList>
            <person name="Peterson S.W."/>
        </authorList>
    </citation>
    <scope>NUCLEOTIDE SEQUENCE [LARGE SCALE GENOMIC DNA]</scope>
    <source>
        <strain evidence="2 3">DSM 15102</strain>
    </source>
</reference>
<dbReference type="GO" id="GO:0006355">
    <property type="term" value="P:regulation of DNA-templated transcription"/>
    <property type="evidence" value="ECO:0007669"/>
    <property type="project" value="InterPro"/>
</dbReference>
<dbReference type="InterPro" id="IPR036390">
    <property type="entry name" value="WH_DNA-bd_sf"/>
</dbReference>
<dbReference type="InterPro" id="IPR036388">
    <property type="entry name" value="WH-like_DNA-bd_sf"/>
</dbReference>
<organism evidence="2 3">
    <name type="scientific">Garciella nitratireducens DSM 15102</name>
    <dbReference type="NCBI Taxonomy" id="1121911"/>
    <lineage>
        <taxon>Bacteria</taxon>
        <taxon>Bacillati</taxon>
        <taxon>Bacillota</taxon>
        <taxon>Clostridia</taxon>
        <taxon>Eubacteriales</taxon>
        <taxon>Eubacteriaceae</taxon>
        <taxon>Garciella</taxon>
    </lineage>
</organism>
<protein>
    <recommendedName>
        <fullName evidence="1">HTH crp-type domain-containing protein</fullName>
    </recommendedName>
</protein>
<proteinExistence type="predicted"/>
<dbReference type="GO" id="GO:0003677">
    <property type="term" value="F:DNA binding"/>
    <property type="evidence" value="ECO:0007669"/>
    <property type="project" value="InterPro"/>
</dbReference>
<name>A0A1T4KHW6_9FIRM</name>
<dbReference type="RefSeq" id="WP_087677976.1">
    <property type="nucleotide sequence ID" value="NZ_FUWV01000002.1"/>
</dbReference>
<evidence type="ECO:0000313" key="2">
    <source>
        <dbReference type="EMBL" id="SJZ41937.1"/>
    </source>
</evidence>